<organism evidence="2 3">
    <name type="scientific">Frankliniella fusca</name>
    <dbReference type="NCBI Taxonomy" id="407009"/>
    <lineage>
        <taxon>Eukaryota</taxon>
        <taxon>Metazoa</taxon>
        <taxon>Ecdysozoa</taxon>
        <taxon>Arthropoda</taxon>
        <taxon>Hexapoda</taxon>
        <taxon>Insecta</taxon>
        <taxon>Pterygota</taxon>
        <taxon>Neoptera</taxon>
        <taxon>Paraneoptera</taxon>
        <taxon>Thysanoptera</taxon>
        <taxon>Terebrantia</taxon>
        <taxon>Thripoidea</taxon>
        <taxon>Thripidae</taxon>
        <taxon>Frankliniella</taxon>
    </lineage>
</organism>
<reference evidence="2" key="2">
    <citation type="journal article" date="2023" name="BMC Genomics">
        <title>Pest status, molecular evolution, and epigenetic factors derived from the genome assembly of Frankliniella fusca, a thysanopteran phytovirus vector.</title>
        <authorList>
            <person name="Catto M.A."/>
            <person name="Labadie P.E."/>
            <person name="Jacobson A.L."/>
            <person name="Kennedy G.G."/>
            <person name="Srinivasan R."/>
            <person name="Hunt B.G."/>
        </authorList>
    </citation>
    <scope>NUCLEOTIDE SEQUENCE</scope>
    <source>
        <strain evidence="2">PL_HMW_Pooled</strain>
    </source>
</reference>
<feature type="region of interest" description="Disordered" evidence="1">
    <location>
        <begin position="92"/>
        <end position="124"/>
    </location>
</feature>
<keyword evidence="3" id="KW-1185">Reference proteome</keyword>
<evidence type="ECO:0000256" key="1">
    <source>
        <dbReference type="SAM" id="MobiDB-lite"/>
    </source>
</evidence>
<feature type="compositionally biased region" description="Low complexity" evidence="1">
    <location>
        <begin position="315"/>
        <end position="331"/>
    </location>
</feature>
<reference evidence="2" key="1">
    <citation type="submission" date="2021-07" db="EMBL/GenBank/DDBJ databases">
        <authorList>
            <person name="Catto M.A."/>
            <person name="Jacobson A."/>
            <person name="Kennedy G."/>
            <person name="Labadie P."/>
            <person name="Hunt B.G."/>
            <person name="Srinivasan R."/>
        </authorList>
    </citation>
    <scope>NUCLEOTIDE SEQUENCE</scope>
    <source>
        <strain evidence="2">PL_HMW_Pooled</strain>
        <tissue evidence="2">Head</tissue>
    </source>
</reference>
<accession>A0AAE1GUC6</accession>
<protein>
    <submittedName>
        <fullName evidence="2">F-box only protein 31</fullName>
    </submittedName>
</protein>
<feature type="compositionally biased region" description="Basic residues" evidence="1">
    <location>
        <begin position="290"/>
        <end position="308"/>
    </location>
</feature>
<proteinExistence type="predicted"/>
<name>A0AAE1GUC6_9NEOP</name>
<feature type="region of interest" description="Disordered" evidence="1">
    <location>
        <begin position="546"/>
        <end position="642"/>
    </location>
</feature>
<feature type="compositionally biased region" description="Pro residues" evidence="1">
    <location>
        <begin position="162"/>
        <end position="175"/>
    </location>
</feature>
<dbReference type="EMBL" id="JAHWGI010000085">
    <property type="protein sequence ID" value="KAK3909104.1"/>
    <property type="molecule type" value="Genomic_DNA"/>
</dbReference>
<sequence length="733" mass="77043">MASRPTLVCLRLAAGRGRSRVHQQQMQQQQQQLQLAGTQFLASLQLASQFSAQFASQIACQLACFNPQLALQLATQIVAHQMAAAQLSPQFAPQLSPQPSQRFTPQLSPQLASQLAPQLSSQLGPQLSPRLAPYLSPQFGPPFASQHTQPFVSQLNHLNQPQPQPQPHSLPPLLPALPSRQPSGQQRTQSCESSDHSRSCSRSLALGPRRSRSRSRRSANRSRIRGASPRGAGVSGVGARGVGASGAGGTHPAVDQLSPARDQGAGESGDDLRGEQRPQLLLPKLLPWMRQRRKQPNTAKKKNRLRRQAGREAHPQPQQGSAAATAGPGSAVGLEATSTSGSLSQWVCLSLSITDTPEWHCARLQEAWGQHGPARRRPALCGAAATPVARATPGAVDVAPPVEAAESAGAGAQPDGLLYRVRPASAPAPAPAPRAPGFVVVVQLSGGARGVAVYLGLVLDSHARVWSSDDWAVTAACLARSDPAVPCCPLVASPSPSPVLPAVRDEAAELARSSMLALRLLVDGWLDSDSTAATLELAVSPVVQDEWSRQPRDLSAPYPDEDDEPPSPAEARSRSVGGDLPPAAKIPRRTRSLGASVREAREARPSNDDTSRSPSPPLPAAERASSLSVPGGGVAAEERRAWPCRHKTRARSILTGHGPHPSHPPGIFSDVGGDAVASACVTACVASGERLKRRAKRRKTDCRASGGGGGTPLLLALDGYEAPDLDKASCSVQ</sequence>
<evidence type="ECO:0000313" key="3">
    <source>
        <dbReference type="Proteomes" id="UP001219518"/>
    </source>
</evidence>
<feature type="region of interest" description="Disordered" evidence="1">
    <location>
        <begin position="156"/>
        <end position="336"/>
    </location>
</feature>
<feature type="compositionally biased region" description="Low complexity" evidence="1">
    <location>
        <begin position="278"/>
        <end position="287"/>
    </location>
</feature>
<gene>
    <name evidence="2" type="ORF">KUF71_003703</name>
</gene>
<comment type="caution">
    <text evidence="2">The sequence shown here is derived from an EMBL/GenBank/DDBJ whole genome shotgun (WGS) entry which is preliminary data.</text>
</comment>
<dbReference type="Proteomes" id="UP001219518">
    <property type="component" value="Unassembled WGS sequence"/>
</dbReference>
<feature type="compositionally biased region" description="Basic residues" evidence="1">
    <location>
        <begin position="209"/>
        <end position="224"/>
    </location>
</feature>
<feature type="compositionally biased region" description="Gly residues" evidence="1">
    <location>
        <begin position="233"/>
        <end position="249"/>
    </location>
</feature>
<dbReference type="AlphaFoldDB" id="A0AAE1GUC6"/>
<feature type="compositionally biased region" description="Basic and acidic residues" evidence="1">
    <location>
        <begin position="598"/>
        <end position="611"/>
    </location>
</feature>
<evidence type="ECO:0000313" key="2">
    <source>
        <dbReference type="EMBL" id="KAK3909104.1"/>
    </source>
</evidence>